<dbReference type="Pfam" id="PF00857">
    <property type="entry name" value="Isochorismatase"/>
    <property type="match status" value="1"/>
</dbReference>
<protein>
    <submittedName>
        <fullName evidence="3">Putative isochorismatase hydrolase</fullName>
    </submittedName>
</protein>
<dbReference type="InterPro" id="IPR036380">
    <property type="entry name" value="Isochorismatase-like_sf"/>
</dbReference>
<dbReference type="InterPro" id="IPR000868">
    <property type="entry name" value="Isochorismatase-like_dom"/>
</dbReference>
<dbReference type="GO" id="GO:0016787">
    <property type="term" value="F:hydrolase activity"/>
    <property type="evidence" value="ECO:0007669"/>
    <property type="project" value="UniProtKB-KW"/>
</dbReference>
<dbReference type="PANTHER" id="PTHR43540">
    <property type="entry name" value="PEROXYUREIDOACRYLATE/UREIDOACRYLATE AMIDOHYDROLASE-RELATED"/>
    <property type="match status" value="1"/>
</dbReference>
<comment type="caution">
    <text evidence="3">The sequence shown here is derived from an EMBL/GenBank/DDBJ whole genome shotgun (WGS) entry which is preliminary data.</text>
</comment>
<name>A0A401YK28_9ACTN</name>
<gene>
    <name evidence="3" type="ORF">EHYA_02633</name>
</gene>
<dbReference type="AlphaFoldDB" id="A0A401YK28"/>
<dbReference type="OrthoDB" id="9814140at2"/>
<keyword evidence="1 3" id="KW-0378">Hydrolase</keyword>
<dbReference type="InterPro" id="IPR050272">
    <property type="entry name" value="Isochorismatase-like_hydrls"/>
</dbReference>
<reference evidence="3 4" key="1">
    <citation type="submission" date="2018-12" db="EMBL/GenBank/DDBJ databases">
        <title>Draft genome sequence of Embleya hyalina NBRC 13850T.</title>
        <authorList>
            <person name="Komaki H."/>
            <person name="Hosoyama A."/>
            <person name="Kimura A."/>
            <person name="Ichikawa N."/>
            <person name="Tamura T."/>
        </authorList>
    </citation>
    <scope>NUCLEOTIDE SEQUENCE [LARGE SCALE GENOMIC DNA]</scope>
    <source>
        <strain evidence="3 4">NBRC 13850</strain>
    </source>
</reference>
<dbReference type="SUPFAM" id="SSF52499">
    <property type="entry name" value="Isochorismatase-like hydrolases"/>
    <property type="match status" value="1"/>
</dbReference>
<evidence type="ECO:0000259" key="2">
    <source>
        <dbReference type="Pfam" id="PF00857"/>
    </source>
</evidence>
<evidence type="ECO:0000313" key="4">
    <source>
        <dbReference type="Proteomes" id="UP000286931"/>
    </source>
</evidence>
<sequence>MGYQVSTVDPARTALIVVDVQHDFISPGAPLESPAGRAMLPTLAGLLDLCRKAGIMVVYTAHVHRADGSDRGRYADLYPPIASGEALVDGTPGSEIHPDVAPAEGEAVIKKHRYSGFHGTDLDMLLRGRGITTVAVTGVTTEDCVHATARDAMFRDYWTLVIADACATYDHPDLGWGAMSAEEVHRAALVVLAQSTADVVTSEQFAGRVREAGVRAAS</sequence>
<feature type="domain" description="Isochorismatase-like" evidence="2">
    <location>
        <begin position="13"/>
        <end position="204"/>
    </location>
</feature>
<dbReference type="CDD" id="cd00431">
    <property type="entry name" value="cysteine_hydrolases"/>
    <property type="match status" value="1"/>
</dbReference>
<dbReference type="Gene3D" id="3.40.50.850">
    <property type="entry name" value="Isochorismatase-like"/>
    <property type="match status" value="1"/>
</dbReference>
<dbReference type="Proteomes" id="UP000286931">
    <property type="component" value="Unassembled WGS sequence"/>
</dbReference>
<dbReference type="EMBL" id="BIFH01000016">
    <property type="protein sequence ID" value="GCD94964.1"/>
    <property type="molecule type" value="Genomic_DNA"/>
</dbReference>
<dbReference type="RefSeq" id="WP_126637078.1">
    <property type="nucleotide sequence ID" value="NZ_BIFH01000016.1"/>
</dbReference>
<evidence type="ECO:0000256" key="1">
    <source>
        <dbReference type="ARBA" id="ARBA00022801"/>
    </source>
</evidence>
<evidence type="ECO:0000313" key="3">
    <source>
        <dbReference type="EMBL" id="GCD94964.1"/>
    </source>
</evidence>
<keyword evidence="4" id="KW-1185">Reference proteome</keyword>
<accession>A0A401YK28</accession>
<organism evidence="3 4">
    <name type="scientific">Embleya hyalina</name>
    <dbReference type="NCBI Taxonomy" id="516124"/>
    <lineage>
        <taxon>Bacteria</taxon>
        <taxon>Bacillati</taxon>
        <taxon>Actinomycetota</taxon>
        <taxon>Actinomycetes</taxon>
        <taxon>Kitasatosporales</taxon>
        <taxon>Streptomycetaceae</taxon>
        <taxon>Embleya</taxon>
    </lineage>
</organism>
<proteinExistence type="predicted"/>